<accession>A0A285PW17</accession>
<dbReference type="STRING" id="39488.ERS852450_01552"/>
<keyword evidence="1" id="KW-1133">Transmembrane helix</keyword>
<evidence type="ECO:0000313" key="3">
    <source>
        <dbReference type="Proteomes" id="UP000217549"/>
    </source>
</evidence>
<keyword evidence="1" id="KW-0472">Membrane</keyword>
<evidence type="ECO:0000256" key="1">
    <source>
        <dbReference type="SAM" id="Phobius"/>
    </source>
</evidence>
<protein>
    <submittedName>
        <fullName evidence="2">SigmaK-factor processing regulatory BofA</fullName>
    </submittedName>
</protein>
<reference evidence="3" key="1">
    <citation type="submission" date="2017-09" db="EMBL/GenBank/DDBJ databases">
        <authorList>
            <person name="Shetty A S."/>
        </authorList>
    </citation>
    <scope>NUCLEOTIDE SEQUENCE [LARGE SCALE GENOMIC DNA]</scope>
</reference>
<dbReference type="RefSeq" id="WP_096241444.1">
    <property type="nucleotide sequence ID" value="NZ_LT907978.1"/>
</dbReference>
<proteinExistence type="predicted"/>
<dbReference type="Proteomes" id="UP000217549">
    <property type="component" value="Chromosome I"/>
</dbReference>
<dbReference type="AlphaFoldDB" id="A0A285PW17"/>
<dbReference type="InterPro" id="IPR010001">
    <property type="entry name" value="BofA"/>
</dbReference>
<organism evidence="2 3">
    <name type="scientific">Anaerobutyricum hallii</name>
    <dbReference type="NCBI Taxonomy" id="39488"/>
    <lineage>
        <taxon>Bacteria</taxon>
        <taxon>Bacillati</taxon>
        <taxon>Bacillota</taxon>
        <taxon>Clostridia</taxon>
        <taxon>Lachnospirales</taxon>
        <taxon>Lachnospiraceae</taxon>
        <taxon>Anaerobutyricum</taxon>
    </lineage>
</organism>
<name>A0A285PW17_9FIRM</name>
<feature type="transmembrane region" description="Helical" evidence="1">
    <location>
        <begin position="62"/>
        <end position="84"/>
    </location>
</feature>
<feature type="transmembrane region" description="Helical" evidence="1">
    <location>
        <begin position="6"/>
        <end position="23"/>
    </location>
</feature>
<dbReference type="KEGG" id="ehl:EHLA_3236"/>
<feature type="transmembrane region" description="Helical" evidence="1">
    <location>
        <begin position="30"/>
        <end position="50"/>
    </location>
</feature>
<evidence type="ECO:0000313" key="2">
    <source>
        <dbReference type="EMBL" id="SOB73784.1"/>
    </source>
</evidence>
<keyword evidence="3" id="KW-1185">Reference proteome</keyword>
<keyword evidence="1" id="KW-0812">Transmembrane</keyword>
<gene>
    <name evidence="2" type="ORF">EHLA_3236</name>
</gene>
<sequence length="90" mass="9891">MSQNQILLIFCVACFAGYFIAYIKKRPSALLFIIGRSTAGLGFIYFFNFFCAARDIVTGVGINLITGTVCTLFGIPGAILLYAVRLYSFL</sequence>
<dbReference type="Pfam" id="PF07441">
    <property type="entry name" value="BofA"/>
    <property type="match status" value="1"/>
</dbReference>
<dbReference type="EMBL" id="LT907978">
    <property type="protein sequence ID" value="SOB73784.1"/>
    <property type="molecule type" value="Genomic_DNA"/>
</dbReference>